<keyword evidence="2" id="KW-1185">Reference proteome</keyword>
<dbReference type="EMBL" id="CP039690">
    <property type="protein sequence ID" value="QCI65649.1"/>
    <property type="molecule type" value="Genomic_DNA"/>
</dbReference>
<gene>
    <name evidence="1" type="ORF">E8M01_16400</name>
</gene>
<sequence length="136" mass="14840">MSRAMLAKVHIARKELALDEVAYRAVLMSATGKASAKDCSERELNAALAEFRRLGWQPKGGPTKKSDKLHVRKVFAIWGDLGRSGALANASREALRAFVKRQTDVADPEWLTAAQANLVTEALKAMQRRHASKGAA</sequence>
<protein>
    <submittedName>
        <fullName evidence="1">Regulatory protein GemA</fullName>
    </submittedName>
</protein>
<dbReference type="Proteomes" id="UP000298781">
    <property type="component" value="Chromosome"/>
</dbReference>
<dbReference type="Pfam" id="PF06252">
    <property type="entry name" value="GemA"/>
    <property type="match status" value="1"/>
</dbReference>
<reference evidence="1 2" key="1">
    <citation type="submission" date="2019-04" db="EMBL/GenBank/DDBJ databases">
        <title>Phreatobacter aquaticus sp. nov.</title>
        <authorList>
            <person name="Choi A."/>
        </authorList>
    </citation>
    <scope>NUCLEOTIDE SEQUENCE [LARGE SCALE GENOMIC DNA]</scope>
    <source>
        <strain evidence="1 2">KCTC 52518</strain>
    </source>
</reference>
<dbReference type="AlphaFoldDB" id="A0A4D7AWW4"/>
<proteinExistence type="predicted"/>
<evidence type="ECO:0000313" key="1">
    <source>
        <dbReference type="EMBL" id="QCI65649.1"/>
    </source>
</evidence>
<evidence type="ECO:0000313" key="2">
    <source>
        <dbReference type="Proteomes" id="UP000298781"/>
    </source>
</evidence>
<dbReference type="KEGG" id="pstg:E8M01_16400"/>
<accession>A0A4D7AWW4</accession>
<dbReference type="InterPro" id="IPR009363">
    <property type="entry name" value="Phage_Mu_Gp16"/>
</dbReference>
<dbReference type="OrthoDB" id="7353918at2"/>
<name>A0A4D7AWW4_9HYPH</name>
<organism evidence="1 2">
    <name type="scientific">Phreatobacter stygius</name>
    <dbReference type="NCBI Taxonomy" id="1940610"/>
    <lineage>
        <taxon>Bacteria</taxon>
        <taxon>Pseudomonadati</taxon>
        <taxon>Pseudomonadota</taxon>
        <taxon>Alphaproteobacteria</taxon>
        <taxon>Hyphomicrobiales</taxon>
        <taxon>Phreatobacteraceae</taxon>
        <taxon>Phreatobacter</taxon>
    </lineage>
</organism>